<keyword evidence="5" id="KW-0966">Cell projection</keyword>
<comment type="similarity">
    <text evidence="2">Belongs to the FlgN family.</text>
</comment>
<evidence type="ECO:0000313" key="5">
    <source>
        <dbReference type="EMBL" id="ONF44039.1"/>
    </source>
</evidence>
<dbReference type="STRING" id="135739.BTO32_07020"/>
<dbReference type="Proteomes" id="UP000189339">
    <property type="component" value="Unassembled WGS sequence"/>
</dbReference>
<evidence type="ECO:0000256" key="2">
    <source>
        <dbReference type="ARBA" id="ARBA00007703"/>
    </source>
</evidence>
<organism evidence="5 6">
    <name type="scientific">Marinobacter lutaoensis</name>
    <dbReference type="NCBI Taxonomy" id="135739"/>
    <lineage>
        <taxon>Bacteria</taxon>
        <taxon>Pseudomonadati</taxon>
        <taxon>Pseudomonadota</taxon>
        <taxon>Gammaproteobacteria</taxon>
        <taxon>Pseudomonadales</taxon>
        <taxon>Marinobacteraceae</taxon>
        <taxon>Marinobacter</taxon>
    </lineage>
</organism>
<dbReference type="Pfam" id="PF05130">
    <property type="entry name" value="FlgN"/>
    <property type="match status" value="1"/>
</dbReference>
<comment type="caution">
    <text evidence="5">The sequence shown here is derived from an EMBL/GenBank/DDBJ whole genome shotgun (WGS) entry which is preliminary data.</text>
</comment>
<proteinExistence type="inferred from homology"/>
<name>A0A1V2DU64_9GAMM</name>
<evidence type="ECO:0000256" key="1">
    <source>
        <dbReference type="ARBA" id="ARBA00002397"/>
    </source>
</evidence>
<evidence type="ECO:0000313" key="6">
    <source>
        <dbReference type="Proteomes" id="UP000189339"/>
    </source>
</evidence>
<evidence type="ECO:0000256" key="4">
    <source>
        <dbReference type="SAM" id="Coils"/>
    </source>
</evidence>
<dbReference type="AlphaFoldDB" id="A0A1V2DU64"/>
<keyword evidence="3" id="KW-1005">Bacterial flagellum biogenesis</keyword>
<reference evidence="5 6" key="1">
    <citation type="submission" date="2016-12" db="EMBL/GenBank/DDBJ databases">
        <title>Marinobacter lutaoensis whole genome sequencing.</title>
        <authorList>
            <person name="Verma A."/>
            <person name="Krishnamurthi S."/>
        </authorList>
    </citation>
    <scope>NUCLEOTIDE SEQUENCE [LARGE SCALE GENOMIC DNA]</scope>
    <source>
        <strain evidence="5 6">T5054</strain>
    </source>
</reference>
<dbReference type="GO" id="GO:0044780">
    <property type="term" value="P:bacterial-type flagellum assembly"/>
    <property type="evidence" value="ECO:0007669"/>
    <property type="project" value="InterPro"/>
</dbReference>
<dbReference type="SUPFAM" id="SSF140566">
    <property type="entry name" value="FlgN-like"/>
    <property type="match status" value="1"/>
</dbReference>
<protein>
    <submittedName>
        <fullName evidence="5">Flagellar biosynthesis protein FlgN</fullName>
    </submittedName>
</protein>
<keyword evidence="5" id="KW-0282">Flagellum</keyword>
<feature type="coiled-coil region" evidence="4">
    <location>
        <begin position="4"/>
        <end position="46"/>
    </location>
</feature>
<dbReference type="OrthoDB" id="5734604at2"/>
<dbReference type="InterPro" id="IPR007809">
    <property type="entry name" value="FlgN-like"/>
</dbReference>
<dbReference type="Gene3D" id="1.20.58.300">
    <property type="entry name" value="FlgN-like"/>
    <property type="match status" value="1"/>
</dbReference>
<keyword evidence="5" id="KW-0969">Cilium</keyword>
<keyword evidence="6" id="KW-1185">Reference proteome</keyword>
<dbReference type="RefSeq" id="WP_076723918.1">
    <property type="nucleotide sequence ID" value="NZ_JABWTC010000006.1"/>
</dbReference>
<evidence type="ECO:0000256" key="3">
    <source>
        <dbReference type="ARBA" id="ARBA00022795"/>
    </source>
</evidence>
<dbReference type="EMBL" id="MSCW01000005">
    <property type="protein sequence ID" value="ONF44039.1"/>
    <property type="molecule type" value="Genomic_DNA"/>
</dbReference>
<dbReference type="InterPro" id="IPR036679">
    <property type="entry name" value="FlgN-like_sf"/>
</dbReference>
<keyword evidence="4" id="KW-0175">Coiled coil</keyword>
<comment type="function">
    <text evidence="1">Required for the efficient initiation of filament assembly.</text>
</comment>
<accession>A0A1V2DU64</accession>
<gene>
    <name evidence="5" type="ORF">BTO32_07020</name>
</gene>
<sequence>MAAIDELKRYLTEDLRQLEALEALLRQEKERLRQSDVRELQALTQQKNTLLDAFRERARLKIQALVAMGYRPERGAPSRFIQAAGLTELHRLWHQADTQLRRCQRANQENGRVLSHLQKRLARLTDIFRGGAGQQKLYGAKGEQTSMTSRSILASA</sequence>